<evidence type="ECO:0000256" key="1">
    <source>
        <dbReference type="SAM" id="MobiDB-lite"/>
    </source>
</evidence>
<evidence type="ECO:0000313" key="2">
    <source>
        <dbReference type="EMBL" id="EWY99360.1"/>
    </source>
</evidence>
<gene>
    <name evidence="2" type="ORF">FOYG_03417</name>
</gene>
<dbReference type="Proteomes" id="UP000030753">
    <property type="component" value="Unassembled WGS sequence"/>
</dbReference>
<organism evidence="2 3">
    <name type="scientific">Fusarium oxysporum NRRL 32931</name>
    <dbReference type="NCBI Taxonomy" id="660029"/>
    <lineage>
        <taxon>Eukaryota</taxon>
        <taxon>Fungi</taxon>
        <taxon>Dikarya</taxon>
        <taxon>Ascomycota</taxon>
        <taxon>Pezizomycotina</taxon>
        <taxon>Sordariomycetes</taxon>
        <taxon>Hypocreomycetidae</taxon>
        <taxon>Hypocreales</taxon>
        <taxon>Nectriaceae</taxon>
        <taxon>Fusarium</taxon>
        <taxon>Fusarium oxysporum species complex</taxon>
    </lineage>
</organism>
<accession>W9J199</accession>
<feature type="region of interest" description="Disordered" evidence="1">
    <location>
        <begin position="31"/>
        <end position="50"/>
    </location>
</feature>
<name>W9J199_FUSOX</name>
<reference evidence="2 3" key="1">
    <citation type="submission" date="2011-06" db="EMBL/GenBank/DDBJ databases">
        <title>The Genome Sequence of Fusarium oxysporum FOSC 3-a.</title>
        <authorList>
            <consortium name="The Broad Institute Genome Sequencing Platform"/>
            <person name="Ma L.-J."/>
            <person name="Gale L.R."/>
            <person name="Schwartz D.C."/>
            <person name="Zhou S."/>
            <person name="Corby-Kistler H."/>
            <person name="Young S.K."/>
            <person name="Zeng Q."/>
            <person name="Gargeya S."/>
            <person name="Fitzgerald M."/>
            <person name="Haas B."/>
            <person name="Abouelleil A."/>
            <person name="Alvarado L."/>
            <person name="Arachchi H.M."/>
            <person name="Berlin A."/>
            <person name="Brown A."/>
            <person name="Chapman S.B."/>
            <person name="Chen Z."/>
            <person name="Dunbar C."/>
            <person name="Freedman E."/>
            <person name="Gearin G."/>
            <person name="Gellesch M."/>
            <person name="Goldberg J."/>
            <person name="Griggs A."/>
            <person name="Gujja S."/>
            <person name="Heiman D."/>
            <person name="Howarth C."/>
            <person name="Larson L."/>
            <person name="Lui A."/>
            <person name="MacDonald P.J.P."/>
            <person name="Mehta T."/>
            <person name="Montmayeur A."/>
            <person name="Murphy C."/>
            <person name="Neiman D."/>
            <person name="Pearson M."/>
            <person name="Priest M."/>
            <person name="Roberts A."/>
            <person name="Saif S."/>
            <person name="Shea T."/>
            <person name="Shenoy N."/>
            <person name="Sisk P."/>
            <person name="Stolte C."/>
            <person name="Sykes S."/>
            <person name="Wortman J."/>
            <person name="Nusbaum C."/>
            <person name="Birren B."/>
        </authorList>
    </citation>
    <scope>NUCLEOTIDE SEQUENCE [LARGE SCALE GENOMIC DNA]</scope>
    <source>
        <strain evidence="3">FOSC 3-a</strain>
    </source>
</reference>
<protein>
    <submittedName>
        <fullName evidence="2">Uncharacterized protein</fullName>
    </submittedName>
</protein>
<proteinExistence type="predicted"/>
<sequence length="50" mass="5506">MSQSKIKLVMVELRLLNLELVQALKQGTGRSLQASTKTPIPMNLIGTPEQ</sequence>
<dbReference type="HOGENOM" id="CLU_3125052_0_0_1"/>
<dbReference type="EMBL" id="JH717840">
    <property type="protein sequence ID" value="EWY99360.1"/>
    <property type="molecule type" value="Genomic_DNA"/>
</dbReference>
<evidence type="ECO:0000313" key="3">
    <source>
        <dbReference type="Proteomes" id="UP000030753"/>
    </source>
</evidence>
<dbReference type="AlphaFoldDB" id="W9J199"/>